<protein>
    <recommendedName>
        <fullName evidence="3">10 kDa chaperonin</fullName>
    </recommendedName>
</protein>
<dbReference type="InterPro" id="IPR037124">
    <property type="entry name" value="Chaperonin_GroES_sf"/>
</dbReference>
<evidence type="ECO:0008006" key="3">
    <source>
        <dbReference type="Google" id="ProtNLM"/>
    </source>
</evidence>
<gene>
    <name evidence="2" type="ORF">LCGC14_1902200</name>
</gene>
<dbReference type="Pfam" id="PF00166">
    <property type="entry name" value="Cpn10"/>
    <property type="match status" value="1"/>
</dbReference>
<dbReference type="InterPro" id="IPR011032">
    <property type="entry name" value="GroES-like_sf"/>
</dbReference>
<dbReference type="Gene3D" id="2.30.33.40">
    <property type="entry name" value="GroES chaperonin"/>
    <property type="match status" value="1"/>
</dbReference>
<dbReference type="AlphaFoldDB" id="A0A0F9GJK1"/>
<proteinExistence type="predicted"/>
<keyword evidence="1" id="KW-0143">Chaperone</keyword>
<dbReference type="GO" id="GO:0005524">
    <property type="term" value="F:ATP binding"/>
    <property type="evidence" value="ECO:0007669"/>
    <property type="project" value="InterPro"/>
</dbReference>
<sequence>MKIMKPLGPRILVEEIEPIDDVTAAYKKAGLSAVVLEVNKPLPTSGKVIAVGTDPELQEHVREGDIVIFSKHSGSNVIIEGRPLRCLEFHEIITVTREEAKPSSAS</sequence>
<comment type="caution">
    <text evidence="2">The sequence shown here is derived from an EMBL/GenBank/DDBJ whole genome shotgun (WGS) entry which is preliminary data.</text>
</comment>
<dbReference type="InterPro" id="IPR020818">
    <property type="entry name" value="Chaperonin_GroES"/>
</dbReference>
<evidence type="ECO:0000256" key="1">
    <source>
        <dbReference type="ARBA" id="ARBA00023186"/>
    </source>
</evidence>
<organism evidence="2">
    <name type="scientific">marine sediment metagenome</name>
    <dbReference type="NCBI Taxonomy" id="412755"/>
    <lineage>
        <taxon>unclassified sequences</taxon>
        <taxon>metagenomes</taxon>
        <taxon>ecological metagenomes</taxon>
    </lineage>
</organism>
<dbReference type="SMART" id="SM00883">
    <property type="entry name" value="Cpn10"/>
    <property type="match status" value="1"/>
</dbReference>
<dbReference type="EMBL" id="LAZR01019945">
    <property type="protein sequence ID" value="KKL90686.1"/>
    <property type="molecule type" value="Genomic_DNA"/>
</dbReference>
<name>A0A0F9GJK1_9ZZZZ</name>
<accession>A0A0F9GJK1</accession>
<reference evidence="2" key="1">
    <citation type="journal article" date="2015" name="Nature">
        <title>Complex archaea that bridge the gap between prokaryotes and eukaryotes.</title>
        <authorList>
            <person name="Spang A."/>
            <person name="Saw J.H."/>
            <person name="Jorgensen S.L."/>
            <person name="Zaremba-Niedzwiedzka K."/>
            <person name="Martijn J."/>
            <person name="Lind A.E."/>
            <person name="van Eijk R."/>
            <person name="Schleper C."/>
            <person name="Guy L."/>
            <person name="Ettema T.J."/>
        </authorList>
    </citation>
    <scope>NUCLEOTIDE SEQUENCE</scope>
</reference>
<dbReference type="SUPFAM" id="SSF50129">
    <property type="entry name" value="GroES-like"/>
    <property type="match status" value="1"/>
</dbReference>
<dbReference type="GO" id="GO:0044183">
    <property type="term" value="F:protein folding chaperone"/>
    <property type="evidence" value="ECO:0007669"/>
    <property type="project" value="InterPro"/>
</dbReference>
<evidence type="ECO:0000313" key="2">
    <source>
        <dbReference type="EMBL" id="KKL90686.1"/>
    </source>
</evidence>
<dbReference type="PRINTS" id="PR00297">
    <property type="entry name" value="CHAPERONIN10"/>
</dbReference>
<dbReference type="CDD" id="cd00320">
    <property type="entry name" value="cpn10"/>
    <property type="match status" value="1"/>
</dbReference>